<dbReference type="Pfam" id="PF07228">
    <property type="entry name" value="SpoIIE"/>
    <property type="match status" value="1"/>
</dbReference>
<dbReference type="SMART" id="SM00331">
    <property type="entry name" value="PP2C_SIG"/>
    <property type="match status" value="1"/>
</dbReference>
<evidence type="ECO:0000256" key="2">
    <source>
        <dbReference type="ARBA" id="ARBA00023015"/>
    </source>
</evidence>
<protein>
    <submittedName>
        <fullName evidence="6">Transcription antitermination regulator</fullName>
    </submittedName>
</protein>
<dbReference type="Proteomes" id="UP000597853">
    <property type="component" value="Unassembled WGS sequence"/>
</dbReference>
<proteinExistence type="predicted"/>
<dbReference type="InterPro" id="IPR001932">
    <property type="entry name" value="PPM-type_phosphatase-like_dom"/>
</dbReference>
<dbReference type="Gene3D" id="3.60.40.10">
    <property type="entry name" value="PPM-type phosphatase domain"/>
    <property type="match status" value="1"/>
</dbReference>
<dbReference type="Pfam" id="PF08447">
    <property type="entry name" value="PAS_3"/>
    <property type="match status" value="1"/>
</dbReference>
<dbReference type="SUPFAM" id="SSF81606">
    <property type="entry name" value="PP2C-like"/>
    <property type="match status" value="1"/>
</dbReference>
<comment type="caution">
    <text evidence="6">The sequence shown here is derived from an EMBL/GenBank/DDBJ whole genome shotgun (WGS) entry which is preliminary data.</text>
</comment>
<dbReference type="PANTHER" id="PTHR43156:SF2">
    <property type="entry name" value="STAGE II SPORULATION PROTEIN E"/>
    <property type="match status" value="1"/>
</dbReference>
<dbReference type="Gene3D" id="3.30.450.20">
    <property type="entry name" value="PAS domain"/>
    <property type="match status" value="1"/>
</dbReference>
<feature type="compositionally biased region" description="Basic and acidic residues" evidence="4">
    <location>
        <begin position="99"/>
        <end position="110"/>
    </location>
</feature>
<name>A0ABQ2TKQ7_STREZ</name>
<dbReference type="SUPFAM" id="SSF55785">
    <property type="entry name" value="PYP-like sensor domain (PAS domain)"/>
    <property type="match status" value="1"/>
</dbReference>
<dbReference type="Pfam" id="PF03861">
    <property type="entry name" value="ANTAR"/>
    <property type="match status" value="1"/>
</dbReference>
<keyword evidence="1" id="KW-0378">Hydrolase</keyword>
<keyword evidence="2" id="KW-0805">Transcription regulation</keyword>
<dbReference type="InterPro" id="IPR005561">
    <property type="entry name" value="ANTAR"/>
</dbReference>
<dbReference type="EMBL" id="BMTX01000028">
    <property type="protein sequence ID" value="GGS72505.1"/>
    <property type="molecule type" value="Genomic_DNA"/>
</dbReference>
<dbReference type="InterPro" id="IPR029016">
    <property type="entry name" value="GAF-like_dom_sf"/>
</dbReference>
<evidence type="ECO:0000256" key="1">
    <source>
        <dbReference type="ARBA" id="ARBA00022801"/>
    </source>
</evidence>
<dbReference type="PANTHER" id="PTHR43156">
    <property type="entry name" value="STAGE II SPORULATION PROTEIN E-RELATED"/>
    <property type="match status" value="1"/>
</dbReference>
<reference evidence="7" key="1">
    <citation type="journal article" date="2019" name="Int. J. Syst. Evol. Microbiol.">
        <title>The Global Catalogue of Microorganisms (GCM) 10K type strain sequencing project: providing services to taxonomists for standard genome sequencing and annotation.</title>
        <authorList>
            <consortium name="The Broad Institute Genomics Platform"/>
            <consortium name="The Broad Institute Genome Sequencing Center for Infectious Disease"/>
            <person name="Wu L."/>
            <person name="Ma J."/>
        </authorList>
    </citation>
    <scope>NUCLEOTIDE SEQUENCE [LARGE SCALE GENOMIC DNA]</scope>
    <source>
        <strain evidence="7">JCM 4416</strain>
    </source>
</reference>
<accession>A0ABQ2TKQ7</accession>
<gene>
    <name evidence="6" type="ORF">GCM10010285_59200</name>
</gene>
<evidence type="ECO:0000313" key="6">
    <source>
        <dbReference type="EMBL" id="GGS72505.1"/>
    </source>
</evidence>
<organism evidence="6 7">
    <name type="scientific">Streptomyces pseudogriseolus</name>
    <name type="common">Streptomyces gancidicus</name>
    <name type="synonym">Streptomyces rubiginosus</name>
    <dbReference type="NCBI Taxonomy" id="36817"/>
    <lineage>
        <taxon>Bacteria</taxon>
        <taxon>Bacillati</taxon>
        <taxon>Actinomycetota</taxon>
        <taxon>Actinomycetes</taxon>
        <taxon>Kitasatosporales</taxon>
        <taxon>Streptomycetaceae</taxon>
        <taxon>Streptomyces</taxon>
        <taxon>Streptomyces pseudogriseolus group</taxon>
    </lineage>
</organism>
<sequence length="810" mass="87562">MCDARCVKSDRFAPTTSGTVPDVVELARVVAQQRAEMDRLREHAATTVVVERAKGVVMALAGCTADAAEETLYQRAKAAGRTALEECWVTLGELTPARPCDDADAPRTRDGNGSATAAASSPSADDAPAPFAAPDDVADALSRLGRALVHVDTHKALAQCLLNHLVPELDAESVMIYVRRSGGGLELSGYAGIDDGLAARWRHVPPFSGMAVVDALQTGEPRWLEHFSEDSRRYLLIGEPPERWQSRVWLPLRAWDGSDVCIGVLRGRPGAFTSHDRTHLRGVVRLCAGRLRSLTSSSVKLHEADTNAVRSLFAALPVPAMLLTPVTSSSGDVEDFRVDAATAQAADLLGGSSGDPTGRRLREVRPGLTDLPVWQGCLNALAGGGPWESEPFAHQQSVDGVLELATYSVRVTRLEDALVVAWLRHDSSDRQEQRLAELQRLGNVGWANWNLARDESSWSAQVFTILDRDPADGPVRLDGVPGLALPEDRPALRSAVEALLREGRPFDTSFRISGRSGVRHLRLVAEVVADGHGTPFEVHGVVQDLTARRRAELALVESERAILTQHDVLQSERILVARLQNALLPLPDKVIDLSGLRVEVAYLPAQAGIHVGGDWFSAVELPDGDSLFVIGDVAGHGVDAVATMAQLRFTAKGMVSTGSSLTGALSRLNSLLLHSRDPHGTATMVIARYHAEDRRLVWAQAGHTPPLLLRDGAATYLRRPRGMLLGATLDPHFEEAEHRLEPGDRLLMYTDGLVERAPENIDVGLARLADAAAAHPEHTPGSLGTLLDVMLEDERRDDVCVLDIRVPRDL</sequence>
<evidence type="ECO:0000256" key="4">
    <source>
        <dbReference type="SAM" id="MobiDB-lite"/>
    </source>
</evidence>
<evidence type="ECO:0000256" key="3">
    <source>
        <dbReference type="ARBA" id="ARBA00023163"/>
    </source>
</evidence>
<dbReference type="Gene3D" id="1.10.10.10">
    <property type="entry name" value="Winged helix-like DNA-binding domain superfamily/Winged helix DNA-binding domain"/>
    <property type="match status" value="1"/>
</dbReference>
<dbReference type="InterPro" id="IPR036388">
    <property type="entry name" value="WH-like_DNA-bd_sf"/>
</dbReference>
<evidence type="ECO:0000313" key="7">
    <source>
        <dbReference type="Proteomes" id="UP000597853"/>
    </source>
</evidence>
<dbReference type="InterPro" id="IPR036457">
    <property type="entry name" value="PPM-type-like_dom_sf"/>
</dbReference>
<dbReference type="InterPro" id="IPR052016">
    <property type="entry name" value="Bact_Sigma-Reg"/>
</dbReference>
<dbReference type="PROSITE" id="PS51746">
    <property type="entry name" value="PPM_2"/>
    <property type="match status" value="1"/>
</dbReference>
<dbReference type="InterPro" id="IPR013655">
    <property type="entry name" value="PAS_fold_3"/>
</dbReference>
<keyword evidence="7" id="KW-1185">Reference proteome</keyword>
<keyword evidence="3" id="KW-0804">Transcription</keyword>
<feature type="region of interest" description="Disordered" evidence="4">
    <location>
        <begin position="98"/>
        <end position="132"/>
    </location>
</feature>
<feature type="compositionally biased region" description="Low complexity" evidence="4">
    <location>
        <begin position="114"/>
        <end position="132"/>
    </location>
</feature>
<evidence type="ECO:0000259" key="5">
    <source>
        <dbReference type="PROSITE" id="PS51746"/>
    </source>
</evidence>
<dbReference type="SUPFAM" id="SSF55781">
    <property type="entry name" value="GAF domain-like"/>
    <property type="match status" value="1"/>
</dbReference>
<feature type="domain" description="PPM-type phosphatase" evidence="5">
    <location>
        <begin position="597"/>
        <end position="806"/>
    </location>
</feature>
<dbReference type="Gene3D" id="3.30.450.40">
    <property type="match status" value="1"/>
</dbReference>
<dbReference type="InterPro" id="IPR035965">
    <property type="entry name" value="PAS-like_dom_sf"/>
</dbReference>